<evidence type="ECO:0000256" key="1">
    <source>
        <dbReference type="ARBA" id="ARBA00023015"/>
    </source>
</evidence>
<dbReference type="Pfam" id="PF00356">
    <property type="entry name" value="LacI"/>
    <property type="match status" value="1"/>
</dbReference>
<organism evidence="5">
    <name type="scientific">Kribbella sp. HUAS MG21</name>
    <dbReference type="NCBI Taxonomy" id="3160966"/>
    <lineage>
        <taxon>Bacteria</taxon>
        <taxon>Bacillati</taxon>
        <taxon>Actinomycetota</taxon>
        <taxon>Actinomycetes</taxon>
        <taxon>Propionibacteriales</taxon>
        <taxon>Kribbellaceae</taxon>
        <taxon>Kribbella</taxon>
    </lineage>
</organism>
<evidence type="ECO:0000256" key="2">
    <source>
        <dbReference type="ARBA" id="ARBA00023125"/>
    </source>
</evidence>
<dbReference type="Pfam" id="PF13377">
    <property type="entry name" value="Peripla_BP_3"/>
    <property type="match status" value="1"/>
</dbReference>
<gene>
    <name evidence="5" type="ORF">ABN611_01990</name>
</gene>
<dbReference type="GO" id="GO:0003700">
    <property type="term" value="F:DNA-binding transcription factor activity"/>
    <property type="evidence" value="ECO:0007669"/>
    <property type="project" value="TreeGrafter"/>
</dbReference>
<dbReference type="EMBL" id="CP158165">
    <property type="protein sequence ID" value="XBV25194.1"/>
    <property type="molecule type" value="Genomic_DNA"/>
</dbReference>
<accession>A0AAU7TEX2</accession>
<dbReference type="SMART" id="SM00354">
    <property type="entry name" value="HTH_LACI"/>
    <property type="match status" value="1"/>
</dbReference>
<dbReference type="Gene3D" id="1.10.260.40">
    <property type="entry name" value="lambda repressor-like DNA-binding domains"/>
    <property type="match status" value="1"/>
</dbReference>
<dbReference type="InterPro" id="IPR000843">
    <property type="entry name" value="HTH_LacI"/>
</dbReference>
<dbReference type="InterPro" id="IPR028082">
    <property type="entry name" value="Peripla_BP_I"/>
</dbReference>
<dbReference type="RefSeq" id="WP_350278009.1">
    <property type="nucleotide sequence ID" value="NZ_CP158165.1"/>
</dbReference>
<keyword evidence="1" id="KW-0805">Transcription regulation</keyword>
<dbReference type="CDD" id="cd06267">
    <property type="entry name" value="PBP1_LacI_sugar_binding-like"/>
    <property type="match status" value="1"/>
</dbReference>
<evidence type="ECO:0000313" key="5">
    <source>
        <dbReference type="EMBL" id="XBV25194.1"/>
    </source>
</evidence>
<keyword evidence="2 5" id="KW-0238">DNA-binding</keyword>
<keyword evidence="3" id="KW-0804">Transcription</keyword>
<dbReference type="SUPFAM" id="SSF53822">
    <property type="entry name" value="Periplasmic binding protein-like I"/>
    <property type="match status" value="1"/>
</dbReference>
<dbReference type="Gene3D" id="3.40.50.2300">
    <property type="match status" value="2"/>
</dbReference>
<dbReference type="PROSITE" id="PS00356">
    <property type="entry name" value="HTH_LACI_1"/>
    <property type="match status" value="1"/>
</dbReference>
<dbReference type="AlphaFoldDB" id="A0AAU7TEX2"/>
<feature type="domain" description="HTH lacI-type" evidence="4">
    <location>
        <begin position="8"/>
        <end position="62"/>
    </location>
</feature>
<proteinExistence type="predicted"/>
<dbReference type="GO" id="GO:0000976">
    <property type="term" value="F:transcription cis-regulatory region binding"/>
    <property type="evidence" value="ECO:0007669"/>
    <property type="project" value="TreeGrafter"/>
</dbReference>
<dbReference type="PANTHER" id="PTHR30146:SF109">
    <property type="entry name" value="HTH-TYPE TRANSCRIPTIONAL REGULATOR GALS"/>
    <property type="match status" value="1"/>
</dbReference>
<evidence type="ECO:0000256" key="3">
    <source>
        <dbReference type="ARBA" id="ARBA00023163"/>
    </source>
</evidence>
<name>A0AAU7TEX2_9ACTN</name>
<dbReference type="InterPro" id="IPR046335">
    <property type="entry name" value="LacI/GalR-like_sensor"/>
</dbReference>
<reference evidence="5" key="1">
    <citation type="submission" date="2024-06" db="EMBL/GenBank/DDBJ databases">
        <title>Kribbella sp. strain HUAS MG21 genome sequences.</title>
        <authorList>
            <person name="Mo P."/>
        </authorList>
    </citation>
    <scope>NUCLEOTIDE SEQUENCE</scope>
    <source>
        <strain evidence="5">HUAS MG21</strain>
    </source>
</reference>
<sequence length="337" mass="36091">MDPQRRQVTLDEVAARAGVSRSAASRVLNNAPHVSKAKRAAVQRAIQDLGYVPNATARALASRQSGSVVLAVSAEDPQVFADQFVAEVVVGILSVLEETELELMLVTATSSRGQERLEKLLRTRTTAGVMLMSMHGDDPIARLAEDSDLPVVFGGRPLTFEPRYYVDADNRGGARLAAEHLVETGRRRIATITGRMDEAAGTARHQGFRESLAVAGLDAERVVHGDFSEDGGRTAMEQLLAAHPDLDAVFVASDQMAVGALRALTDAGRSVPADVAVVGFNDIPMARHTIPPLTTISQPIRSLGREMARMLHAVLGGESPTPLILPTRLVVRESSSR</sequence>
<dbReference type="SUPFAM" id="SSF47413">
    <property type="entry name" value="lambda repressor-like DNA-binding domains"/>
    <property type="match status" value="1"/>
</dbReference>
<dbReference type="PROSITE" id="PS50932">
    <property type="entry name" value="HTH_LACI_2"/>
    <property type="match status" value="1"/>
</dbReference>
<protein>
    <submittedName>
        <fullName evidence="5">LacI family DNA-binding transcriptional regulator</fullName>
    </submittedName>
</protein>
<evidence type="ECO:0000259" key="4">
    <source>
        <dbReference type="PROSITE" id="PS50932"/>
    </source>
</evidence>
<dbReference type="PANTHER" id="PTHR30146">
    <property type="entry name" value="LACI-RELATED TRANSCRIPTIONAL REPRESSOR"/>
    <property type="match status" value="1"/>
</dbReference>
<dbReference type="CDD" id="cd01392">
    <property type="entry name" value="HTH_LacI"/>
    <property type="match status" value="1"/>
</dbReference>
<dbReference type="InterPro" id="IPR010982">
    <property type="entry name" value="Lambda_DNA-bd_dom_sf"/>
</dbReference>